<name>A0A8K0IGC7_COCNU</name>
<dbReference type="GO" id="GO:0032259">
    <property type="term" value="P:methylation"/>
    <property type="evidence" value="ECO:0007669"/>
    <property type="project" value="UniProtKB-KW"/>
</dbReference>
<evidence type="ECO:0000313" key="2">
    <source>
        <dbReference type="Proteomes" id="UP000797356"/>
    </source>
</evidence>
<comment type="caution">
    <text evidence="1">The sequence shown here is derived from an EMBL/GenBank/DDBJ whole genome shotgun (WGS) entry which is preliminary data.</text>
</comment>
<dbReference type="Proteomes" id="UP000797356">
    <property type="component" value="Chromosome 7"/>
</dbReference>
<organism evidence="1 2">
    <name type="scientific">Cocos nucifera</name>
    <name type="common">Coconut palm</name>
    <dbReference type="NCBI Taxonomy" id="13894"/>
    <lineage>
        <taxon>Eukaryota</taxon>
        <taxon>Viridiplantae</taxon>
        <taxon>Streptophyta</taxon>
        <taxon>Embryophyta</taxon>
        <taxon>Tracheophyta</taxon>
        <taxon>Spermatophyta</taxon>
        <taxon>Magnoliopsida</taxon>
        <taxon>Liliopsida</taxon>
        <taxon>Arecaceae</taxon>
        <taxon>Arecoideae</taxon>
        <taxon>Cocoseae</taxon>
        <taxon>Attaleinae</taxon>
        <taxon>Cocos</taxon>
    </lineage>
</organism>
<proteinExistence type="predicted"/>
<reference evidence="1" key="1">
    <citation type="journal article" date="2017" name="Gigascience">
        <title>The genome draft of coconut (Cocos nucifera).</title>
        <authorList>
            <person name="Xiao Y."/>
            <person name="Xu P."/>
            <person name="Fan H."/>
            <person name="Baudouin L."/>
            <person name="Xia W."/>
            <person name="Bocs S."/>
            <person name="Xu J."/>
            <person name="Li Q."/>
            <person name="Guo A."/>
            <person name="Zhou L."/>
            <person name="Li J."/>
            <person name="Wu Y."/>
            <person name="Ma Z."/>
            <person name="Armero A."/>
            <person name="Issali A.E."/>
            <person name="Liu N."/>
            <person name="Peng M."/>
            <person name="Yang Y."/>
        </authorList>
    </citation>
    <scope>NUCLEOTIDE SEQUENCE</scope>
    <source>
        <tissue evidence="1">Spear leaf of Hainan Tall coconut</tissue>
    </source>
</reference>
<keyword evidence="1" id="KW-0808">Transferase</keyword>
<dbReference type="GO" id="GO:0008168">
    <property type="term" value="F:methyltransferase activity"/>
    <property type="evidence" value="ECO:0007669"/>
    <property type="project" value="UniProtKB-KW"/>
</dbReference>
<dbReference type="EMBL" id="CM017878">
    <property type="protein sequence ID" value="KAG1354959.1"/>
    <property type="molecule type" value="Genomic_DNA"/>
</dbReference>
<dbReference type="AlphaFoldDB" id="A0A8K0IGC7"/>
<accession>A0A8K0IGC7</accession>
<sequence>MMLTKILRKDVLVLMDGQLASELMNVFILPVDRMLQKNILVENALDARSISIIEMMHLLLFVREALAEYDRDKASFKEKLKIAKEGLKSEVANGAIFAYHLGFKECLGKVKESFPEVEVSHIVPGVKEPIDGEDNGGKVAPSEVTTLLDVVTAETTITIIIETPSPN</sequence>
<gene>
    <name evidence="1" type="ORF">COCNU_07G010710</name>
</gene>
<keyword evidence="1" id="KW-0489">Methyltransferase</keyword>
<protein>
    <submittedName>
        <fullName evidence="1">Putative methyltransferase PMT21</fullName>
    </submittedName>
</protein>
<keyword evidence="2" id="KW-1185">Reference proteome</keyword>
<reference evidence="1" key="2">
    <citation type="submission" date="2019-07" db="EMBL/GenBank/DDBJ databases">
        <authorList>
            <person name="Yang Y."/>
            <person name="Bocs S."/>
            <person name="Baudouin L."/>
        </authorList>
    </citation>
    <scope>NUCLEOTIDE SEQUENCE</scope>
    <source>
        <tissue evidence="1">Spear leaf of Hainan Tall coconut</tissue>
    </source>
</reference>
<evidence type="ECO:0000313" key="1">
    <source>
        <dbReference type="EMBL" id="KAG1354959.1"/>
    </source>
</evidence>